<gene>
    <name evidence="2" type="ORF">H9656_06845</name>
</gene>
<accession>A0ABR8R056</accession>
<evidence type="ECO:0000313" key="2">
    <source>
        <dbReference type="EMBL" id="MBD7941099.1"/>
    </source>
</evidence>
<name>A0ABR8R056_9CAUL</name>
<dbReference type="InterPro" id="IPR020904">
    <property type="entry name" value="Sc_DH/Rdtase_CS"/>
</dbReference>
<organism evidence="2 3">
    <name type="scientific">Brevundimonas guildfordensis</name>
    <dbReference type="NCBI Taxonomy" id="2762241"/>
    <lineage>
        <taxon>Bacteria</taxon>
        <taxon>Pseudomonadati</taxon>
        <taxon>Pseudomonadota</taxon>
        <taxon>Alphaproteobacteria</taxon>
        <taxon>Caulobacterales</taxon>
        <taxon>Caulobacteraceae</taxon>
        <taxon>Brevundimonas</taxon>
    </lineage>
</organism>
<comment type="similarity">
    <text evidence="1">Belongs to the short-chain dehydrogenases/reductases (SDR) family.</text>
</comment>
<dbReference type="InterPro" id="IPR002347">
    <property type="entry name" value="SDR_fam"/>
</dbReference>
<sequence length="265" mass="27351">MQINLEGKRAVVTGSTAGIGFAIAKGLAEAGAQVTVSGRTQAAVDKVVAALNAALPSPRVTGVAADLSTAEGSATMIAAVPEADILVNNLGIYDAKPVFDLEDADWEHVFNVNVTTAARLSRHYAPIMKAKGWGRLIFVSSESAQNIPVEMVHYGVSKAALQALSRGYAKALAGTGVTANAVLPGPTRTESARAFLADLARDGGIPADQIEARFLAENRPSTLIRRFAEPEEVANLCVYVASPLSSATTGAALRVEGGIVESPAG</sequence>
<dbReference type="InterPro" id="IPR050259">
    <property type="entry name" value="SDR"/>
</dbReference>
<dbReference type="PANTHER" id="PTHR42879">
    <property type="entry name" value="3-OXOACYL-(ACYL-CARRIER-PROTEIN) REDUCTASE"/>
    <property type="match status" value="1"/>
</dbReference>
<evidence type="ECO:0000256" key="1">
    <source>
        <dbReference type="ARBA" id="ARBA00006484"/>
    </source>
</evidence>
<dbReference type="EMBL" id="JACSQU010000001">
    <property type="protein sequence ID" value="MBD7941099.1"/>
    <property type="molecule type" value="Genomic_DNA"/>
</dbReference>
<comment type="caution">
    <text evidence="2">The sequence shown here is derived from an EMBL/GenBank/DDBJ whole genome shotgun (WGS) entry which is preliminary data.</text>
</comment>
<reference evidence="2 3" key="1">
    <citation type="submission" date="2020-08" db="EMBL/GenBank/DDBJ databases">
        <title>A Genomic Blueprint of the Chicken Gut Microbiome.</title>
        <authorList>
            <person name="Gilroy R."/>
            <person name="Ravi A."/>
            <person name="Getino M."/>
            <person name="Pursley I."/>
            <person name="Horton D.L."/>
            <person name="Alikhan N.-F."/>
            <person name="Baker D."/>
            <person name="Gharbi K."/>
            <person name="Hall N."/>
            <person name="Watson M."/>
            <person name="Adriaenssens E.M."/>
            <person name="Foster-Nyarko E."/>
            <person name="Jarju S."/>
            <person name="Secka A."/>
            <person name="Antonio M."/>
            <person name="Oren A."/>
            <person name="Chaudhuri R."/>
            <person name="La Ragione R.M."/>
            <person name="Hildebrand F."/>
            <person name="Pallen M.J."/>
        </authorList>
    </citation>
    <scope>NUCLEOTIDE SEQUENCE [LARGE SCALE GENOMIC DNA]</scope>
    <source>
        <strain evidence="2 3">Sa3CVA3</strain>
    </source>
</reference>
<dbReference type="Proteomes" id="UP000638918">
    <property type="component" value="Unassembled WGS sequence"/>
</dbReference>
<keyword evidence="3" id="KW-1185">Reference proteome</keyword>
<dbReference type="SUPFAM" id="SSF51735">
    <property type="entry name" value="NAD(P)-binding Rossmann-fold domains"/>
    <property type="match status" value="1"/>
</dbReference>
<evidence type="ECO:0000313" key="3">
    <source>
        <dbReference type="Proteomes" id="UP000638918"/>
    </source>
</evidence>
<dbReference type="Pfam" id="PF13561">
    <property type="entry name" value="adh_short_C2"/>
    <property type="match status" value="1"/>
</dbReference>
<proteinExistence type="inferred from homology"/>
<dbReference type="CDD" id="cd05233">
    <property type="entry name" value="SDR_c"/>
    <property type="match status" value="1"/>
</dbReference>
<dbReference type="InterPro" id="IPR036291">
    <property type="entry name" value="NAD(P)-bd_dom_sf"/>
</dbReference>
<dbReference type="PROSITE" id="PS00061">
    <property type="entry name" value="ADH_SHORT"/>
    <property type="match status" value="1"/>
</dbReference>
<dbReference type="Gene3D" id="3.40.50.720">
    <property type="entry name" value="NAD(P)-binding Rossmann-like Domain"/>
    <property type="match status" value="1"/>
</dbReference>
<dbReference type="PANTHER" id="PTHR42879:SF2">
    <property type="entry name" value="3-OXOACYL-[ACYL-CARRIER-PROTEIN] REDUCTASE FABG"/>
    <property type="match status" value="1"/>
</dbReference>
<dbReference type="PRINTS" id="PR00080">
    <property type="entry name" value="SDRFAMILY"/>
</dbReference>
<dbReference type="RefSeq" id="WP_191743419.1">
    <property type="nucleotide sequence ID" value="NZ_JACSQU010000001.1"/>
</dbReference>
<protein>
    <submittedName>
        <fullName evidence="2">SDR family oxidoreductase</fullName>
    </submittedName>
</protein>
<dbReference type="PRINTS" id="PR00081">
    <property type="entry name" value="GDHRDH"/>
</dbReference>